<feature type="domain" description="Bacterial bifunctional deaminase-reductase C-terminal" evidence="1">
    <location>
        <begin position="14"/>
        <end position="167"/>
    </location>
</feature>
<dbReference type="InterPro" id="IPR002734">
    <property type="entry name" value="RibDG_C"/>
</dbReference>
<dbReference type="Gene3D" id="3.40.430.10">
    <property type="entry name" value="Dihydrofolate Reductase, subunit A"/>
    <property type="match status" value="1"/>
</dbReference>
<keyword evidence="3" id="KW-1185">Reference proteome</keyword>
<dbReference type="PANTHER" id="PTHR38011">
    <property type="entry name" value="DIHYDROFOLATE REDUCTASE FAMILY PROTEIN (AFU_ORTHOLOGUE AFUA_8G06820)"/>
    <property type="match status" value="1"/>
</dbReference>
<dbReference type="GO" id="GO:0009231">
    <property type="term" value="P:riboflavin biosynthetic process"/>
    <property type="evidence" value="ECO:0007669"/>
    <property type="project" value="InterPro"/>
</dbReference>
<dbReference type="STRING" id="319970.RV00_GL003126"/>
<evidence type="ECO:0000313" key="2">
    <source>
        <dbReference type="EMBL" id="OJG35107.1"/>
    </source>
</evidence>
<dbReference type="EMBL" id="JXKM01000009">
    <property type="protein sequence ID" value="OJG35107.1"/>
    <property type="molecule type" value="Genomic_DNA"/>
</dbReference>
<name>A0A1L8SSL9_9ENTE</name>
<dbReference type="Proteomes" id="UP000183700">
    <property type="component" value="Unassembled WGS sequence"/>
</dbReference>
<protein>
    <recommendedName>
        <fullName evidence="1">Bacterial bifunctional deaminase-reductase C-terminal domain-containing protein</fullName>
    </recommendedName>
</protein>
<comment type="caution">
    <text evidence="2">The sequence shown here is derived from an EMBL/GenBank/DDBJ whole genome shotgun (WGS) entry which is preliminary data.</text>
</comment>
<evidence type="ECO:0000313" key="3">
    <source>
        <dbReference type="Proteomes" id="UP000183700"/>
    </source>
</evidence>
<dbReference type="PANTHER" id="PTHR38011:SF11">
    <property type="entry name" value="2,5-DIAMINO-6-RIBOSYLAMINO-4(3H)-PYRIMIDINONE 5'-PHOSPHATE REDUCTASE"/>
    <property type="match status" value="1"/>
</dbReference>
<reference evidence="2 3" key="1">
    <citation type="submission" date="2014-12" db="EMBL/GenBank/DDBJ databases">
        <title>Draft genome sequences of 29 type strains of Enterococci.</title>
        <authorList>
            <person name="Zhong Z."/>
            <person name="Sun Z."/>
            <person name="Liu W."/>
            <person name="Zhang W."/>
            <person name="Zhang H."/>
        </authorList>
    </citation>
    <scope>NUCLEOTIDE SEQUENCE [LARGE SCALE GENOMIC DNA]</scope>
    <source>
        <strain evidence="2 3">DSM 22802</strain>
    </source>
</reference>
<dbReference type="InterPro" id="IPR024072">
    <property type="entry name" value="DHFR-like_dom_sf"/>
</dbReference>
<dbReference type="AlphaFoldDB" id="A0A1L8SSL9"/>
<dbReference type="InterPro" id="IPR050765">
    <property type="entry name" value="Riboflavin_Biosynth_HTPR"/>
</dbReference>
<dbReference type="GO" id="GO:0008703">
    <property type="term" value="F:5-amino-6-(5-phosphoribosylamino)uracil reductase activity"/>
    <property type="evidence" value="ECO:0007669"/>
    <property type="project" value="InterPro"/>
</dbReference>
<dbReference type="SUPFAM" id="SSF53597">
    <property type="entry name" value="Dihydrofolate reductase-like"/>
    <property type="match status" value="1"/>
</dbReference>
<evidence type="ECO:0000259" key="1">
    <source>
        <dbReference type="Pfam" id="PF01872"/>
    </source>
</evidence>
<organism evidence="2 3">
    <name type="scientific">Enterococcus devriesei</name>
    <dbReference type="NCBI Taxonomy" id="319970"/>
    <lineage>
        <taxon>Bacteria</taxon>
        <taxon>Bacillati</taxon>
        <taxon>Bacillota</taxon>
        <taxon>Bacilli</taxon>
        <taxon>Lactobacillales</taxon>
        <taxon>Enterococcaceae</taxon>
        <taxon>Enterococcus</taxon>
    </lineage>
</organism>
<dbReference type="Pfam" id="PF01872">
    <property type="entry name" value="RibD_C"/>
    <property type="match status" value="1"/>
</dbReference>
<gene>
    <name evidence="2" type="ORF">RV00_GL003126</name>
</gene>
<accession>A0A1L8SSL9</accession>
<proteinExistence type="predicted"/>
<sequence length="175" mass="20362">MRRDLMARAVFYGAISLDGYLADKQDRLDWLYNQPGGELVPYDQFYQGIDYTMMGRRTYDVVKRDAPKEVLYPEKENFVFSRSNLNLEDNLQLVDQDQVAFIQHLPEDKTIWVVGGGALLRPVIEAGLIEEWWIQVVPILLGEGVPLFLPQRNQQKFQLVETEQFGQFAQLHLKK</sequence>